<organism evidence="1 2">
    <name type="scientific">Pegethrix bostrychoides GSE-TBD4-15B</name>
    <dbReference type="NCBI Taxonomy" id="2839662"/>
    <lineage>
        <taxon>Bacteria</taxon>
        <taxon>Bacillati</taxon>
        <taxon>Cyanobacteriota</taxon>
        <taxon>Cyanophyceae</taxon>
        <taxon>Oculatellales</taxon>
        <taxon>Oculatellaceae</taxon>
        <taxon>Pegethrix</taxon>
    </lineage>
</organism>
<dbReference type="AlphaFoldDB" id="A0A951P887"/>
<reference evidence="1" key="2">
    <citation type="journal article" date="2022" name="Microbiol. Resour. Announc.">
        <title>Metagenome Sequencing to Explore Phylogenomics of Terrestrial Cyanobacteria.</title>
        <authorList>
            <person name="Ward R.D."/>
            <person name="Stajich J.E."/>
            <person name="Johansen J.R."/>
            <person name="Huntemann M."/>
            <person name="Clum A."/>
            <person name="Foster B."/>
            <person name="Foster B."/>
            <person name="Roux S."/>
            <person name="Palaniappan K."/>
            <person name="Varghese N."/>
            <person name="Mukherjee S."/>
            <person name="Reddy T.B.K."/>
            <person name="Daum C."/>
            <person name="Copeland A."/>
            <person name="Chen I.A."/>
            <person name="Ivanova N.N."/>
            <person name="Kyrpides N.C."/>
            <person name="Shapiro N."/>
            <person name="Eloe-Fadrosh E.A."/>
            <person name="Pietrasiak N."/>
        </authorList>
    </citation>
    <scope>NUCLEOTIDE SEQUENCE</scope>
    <source>
        <strain evidence="1">GSE-TBD4-15B</strain>
    </source>
</reference>
<comment type="caution">
    <text evidence="1">The sequence shown here is derived from an EMBL/GenBank/DDBJ whole genome shotgun (WGS) entry which is preliminary data.</text>
</comment>
<gene>
    <name evidence="1" type="ORF">KME07_05610</name>
</gene>
<dbReference type="EMBL" id="JAHHHV010000024">
    <property type="protein sequence ID" value="MBW4464901.1"/>
    <property type="molecule type" value="Genomic_DNA"/>
</dbReference>
<protein>
    <submittedName>
        <fullName evidence="1">Uncharacterized protein</fullName>
    </submittedName>
</protein>
<dbReference type="Proteomes" id="UP000707356">
    <property type="component" value="Unassembled WGS sequence"/>
</dbReference>
<evidence type="ECO:0000313" key="2">
    <source>
        <dbReference type="Proteomes" id="UP000707356"/>
    </source>
</evidence>
<sequence length="71" mass="8043">MANSPAHYKVYVIRHWEEQNLSTNTTVCRFTLELPSTGQRLGFTSSEALLNEIERRLAESAEATDKLSSEN</sequence>
<proteinExistence type="predicted"/>
<reference evidence="1" key="1">
    <citation type="submission" date="2021-05" db="EMBL/GenBank/DDBJ databases">
        <authorList>
            <person name="Pietrasiak N."/>
            <person name="Ward R."/>
            <person name="Stajich J.E."/>
            <person name="Kurbessoian T."/>
        </authorList>
    </citation>
    <scope>NUCLEOTIDE SEQUENCE</scope>
    <source>
        <strain evidence="1">GSE-TBD4-15B</strain>
    </source>
</reference>
<name>A0A951P887_9CYAN</name>
<accession>A0A951P887</accession>
<evidence type="ECO:0000313" key="1">
    <source>
        <dbReference type="EMBL" id="MBW4464901.1"/>
    </source>
</evidence>